<protein>
    <submittedName>
        <fullName evidence="1">Uncharacterized protein</fullName>
    </submittedName>
</protein>
<comment type="caution">
    <text evidence="1">The sequence shown here is derived from an EMBL/GenBank/DDBJ whole genome shotgun (WGS) entry which is preliminary data.</text>
</comment>
<name>A0A9E4K5R6_9GAMM</name>
<gene>
    <name evidence="1" type="ORF">JAZ04_14020</name>
</gene>
<evidence type="ECO:0000313" key="1">
    <source>
        <dbReference type="EMBL" id="MCG7939955.1"/>
    </source>
</evidence>
<sequence length="305" mass="35156">MNDEIPENGTMKVIDGVERIFYDGYWIKRYHAPVDNLSDKKLLIQSLTRRLFNHMEHGINIPGRLLDKVRTDYEIESDPRKKRVRGAMLAGALFNRAADIFKQLVELEACGVHIKPDNELMRTCGECLQEALELGKLARHRNGDAGIDELWGEPFKAFVMSIEDFYQSRYVKIALTMQNIDEVAEHMVGCLRNNHGLQEMESMIRHYACMARRKCEILRTDPDIFDAWVEFVVAGEAITRHTAEQAESKTGNDILDEFDARYMLEQGVELIADITRARTSMPSSTQQYLSLCEQFKSRKSRNVFN</sequence>
<dbReference type="EMBL" id="JAEPDI010000012">
    <property type="protein sequence ID" value="MCG7939955.1"/>
    <property type="molecule type" value="Genomic_DNA"/>
</dbReference>
<evidence type="ECO:0000313" key="2">
    <source>
        <dbReference type="Proteomes" id="UP000886687"/>
    </source>
</evidence>
<reference evidence="1" key="1">
    <citation type="journal article" date="2021" name="Proc. Natl. Acad. Sci. U.S.A.">
        <title>Global biogeography of chemosynthetic symbionts reveals both localized and globally distributed symbiont groups. .</title>
        <authorList>
            <person name="Osvatic J.T."/>
            <person name="Wilkins L.G.E."/>
            <person name="Leibrecht L."/>
            <person name="Leray M."/>
            <person name="Zauner S."/>
            <person name="Polzin J."/>
            <person name="Camacho Y."/>
            <person name="Gros O."/>
            <person name="van Gils J.A."/>
            <person name="Eisen J.A."/>
            <person name="Petersen J.M."/>
            <person name="Yuen B."/>
        </authorList>
    </citation>
    <scope>NUCLEOTIDE SEQUENCE</scope>
    <source>
        <strain evidence="1">MAGL173</strain>
    </source>
</reference>
<accession>A0A9E4K5R6</accession>
<dbReference type="Proteomes" id="UP000886687">
    <property type="component" value="Unassembled WGS sequence"/>
</dbReference>
<dbReference type="AlphaFoldDB" id="A0A9E4K5R6"/>
<organism evidence="1 2">
    <name type="scientific">Candidatus Thiodiazotropha lotti</name>
    <dbReference type="NCBI Taxonomy" id="2792787"/>
    <lineage>
        <taxon>Bacteria</taxon>
        <taxon>Pseudomonadati</taxon>
        <taxon>Pseudomonadota</taxon>
        <taxon>Gammaproteobacteria</taxon>
        <taxon>Chromatiales</taxon>
        <taxon>Sedimenticolaceae</taxon>
        <taxon>Candidatus Thiodiazotropha</taxon>
    </lineage>
</organism>
<proteinExistence type="predicted"/>